<evidence type="ECO:0000313" key="2">
    <source>
        <dbReference type="EMBL" id="BBG23211.1"/>
    </source>
</evidence>
<feature type="domain" description="BPL/LPL catalytic" evidence="1">
    <location>
        <begin position="27"/>
        <end position="216"/>
    </location>
</feature>
<name>A0A510DSQ3_9CREN</name>
<dbReference type="EMBL" id="AP018929">
    <property type="protein sequence ID" value="BBG23211.1"/>
    <property type="molecule type" value="Genomic_DNA"/>
</dbReference>
<dbReference type="EMBL" id="AP018930">
    <property type="protein sequence ID" value="BBG25949.1"/>
    <property type="molecule type" value="Genomic_DNA"/>
</dbReference>
<dbReference type="PANTHER" id="PTHR43679:SF2">
    <property type="entry name" value="OCTANOYL-[GCVH]:PROTEIN N-OCTANOYLTRANSFERASE"/>
    <property type="match status" value="1"/>
</dbReference>
<evidence type="ECO:0000313" key="5">
    <source>
        <dbReference type="Proteomes" id="UP000325030"/>
    </source>
</evidence>
<reference evidence="5" key="1">
    <citation type="submission" date="2018-09" db="EMBL/GenBank/DDBJ databases">
        <title>Complete Genome Sequencing of Sulfolobus sp. JCM 16834.</title>
        <authorList>
            <person name="Kato S."/>
            <person name="Itoh T."/>
            <person name="Ohkuma M."/>
        </authorList>
    </citation>
    <scope>NUCLEOTIDE SEQUENCE [LARGE SCALE GENOMIC DNA]</scope>
    <source>
        <strain evidence="5">IC-007</strain>
    </source>
</reference>
<dbReference type="PROSITE" id="PS51733">
    <property type="entry name" value="BPL_LPL_CATALYTIC"/>
    <property type="match status" value="1"/>
</dbReference>
<dbReference type="SUPFAM" id="SSF82649">
    <property type="entry name" value="SufE/NifU"/>
    <property type="match status" value="1"/>
</dbReference>
<dbReference type="GeneID" id="41716924"/>
<organism evidence="2 4">
    <name type="scientific">Sulfuracidifex tepidarius</name>
    <dbReference type="NCBI Taxonomy" id="1294262"/>
    <lineage>
        <taxon>Archaea</taxon>
        <taxon>Thermoproteota</taxon>
        <taxon>Thermoprotei</taxon>
        <taxon>Sulfolobales</taxon>
        <taxon>Sulfolobaceae</taxon>
        <taxon>Sulfuracidifex</taxon>
    </lineage>
</organism>
<dbReference type="STRING" id="1294262.GCA_001316085_02425"/>
<evidence type="ECO:0000259" key="1">
    <source>
        <dbReference type="PROSITE" id="PS51733"/>
    </source>
</evidence>
<keyword evidence="2" id="KW-0436">Ligase</keyword>
<dbReference type="RefSeq" id="WP_054846445.1">
    <property type="nucleotide sequence ID" value="NZ_AP018929.1"/>
</dbReference>
<proteinExistence type="predicted"/>
<dbReference type="PANTHER" id="PTHR43679">
    <property type="entry name" value="OCTANOYLTRANSFERASE LIPM-RELATED"/>
    <property type="match status" value="1"/>
</dbReference>
<dbReference type="InterPro" id="IPR045864">
    <property type="entry name" value="aa-tRNA-synth_II/BPL/LPL"/>
</dbReference>
<dbReference type="Gene3D" id="3.30.930.10">
    <property type="entry name" value="Bira Bifunctional Protein, Domain 2"/>
    <property type="match status" value="1"/>
</dbReference>
<dbReference type="InterPro" id="IPR050664">
    <property type="entry name" value="Octanoyltrans_LipM/LipL"/>
</dbReference>
<reference evidence="2 4" key="2">
    <citation type="journal article" date="2020" name="Int. J. Syst. Evol. Microbiol.">
        <title>Sulfuracidifex tepidarius gen. nov., sp. nov. and transfer of Sulfolobus metallicus Huber and Stetter 1992 to the genus Sulfuracidifex as Sulfuracidifex metallicus comb. nov.</title>
        <authorList>
            <person name="Itoh T."/>
            <person name="Miura T."/>
            <person name="Sakai H.D."/>
            <person name="Kato S."/>
            <person name="Ohkuma M."/>
            <person name="Takashina T."/>
        </authorList>
    </citation>
    <scope>NUCLEOTIDE SEQUENCE [LARGE SCALE GENOMIC DNA]</scope>
    <source>
        <strain evidence="2 4">IC-006</strain>
        <strain evidence="3">IC-007</strain>
    </source>
</reference>
<evidence type="ECO:0000313" key="3">
    <source>
        <dbReference type="EMBL" id="BBG25949.1"/>
    </source>
</evidence>
<dbReference type="GO" id="GO:0016874">
    <property type="term" value="F:ligase activity"/>
    <property type="evidence" value="ECO:0007669"/>
    <property type="project" value="UniProtKB-KW"/>
</dbReference>
<sequence length="345" mass="39435">MWLVQLPEADSYHMVYATKLIAMLTGKLNENVFALMTPTRVPFISVGYHQETPRVVDLELAKRDGIEVIRRDTGGGTVIITGNQQGYRIGIKDKAPGKIEKIYSIYLSPVIDTLREYGNPQLRGQDLLLNGKKISGNGSVTYDNITCITGSIIIKNDITVLSKYLKISSEKFRDKIAKSMEEWVTGLSEEIGREVKPVEIREKLTKVLVEKYNAKVYDLKEEDLSYWDEVSEPEPDSQNYLSHVDRCFKVTSKVFLCNEEKKFRKLVSVTVRIVDGRIDDAIISGDYFVNPRNAINVLEEALKGKTMDEVRWVINEFLRGEIFGFTKEELISVFDDINKKYLQQQ</sequence>
<dbReference type="Proteomes" id="UP000325030">
    <property type="component" value="Chromosome"/>
</dbReference>
<evidence type="ECO:0000313" key="4">
    <source>
        <dbReference type="Proteomes" id="UP000322983"/>
    </source>
</evidence>
<dbReference type="InterPro" id="IPR004143">
    <property type="entry name" value="BPL_LPL_catalytic"/>
</dbReference>
<dbReference type="SUPFAM" id="SSF55681">
    <property type="entry name" value="Class II aaRS and biotin synthetases"/>
    <property type="match status" value="1"/>
</dbReference>
<gene>
    <name evidence="2" type="ORF">IC006_0495</name>
    <name evidence="3" type="ORF">IC007_0454</name>
</gene>
<dbReference type="Proteomes" id="UP000322983">
    <property type="component" value="Chromosome"/>
</dbReference>
<dbReference type="AlphaFoldDB" id="A0A510DSQ3"/>
<accession>A0A510DSQ3</accession>
<dbReference type="OrthoDB" id="43646at2157"/>
<dbReference type="Pfam" id="PF21948">
    <property type="entry name" value="LplA-B_cat"/>
    <property type="match status" value="1"/>
</dbReference>
<protein>
    <submittedName>
        <fullName evidence="2">Lipoate-protein ligase A subunit 1</fullName>
    </submittedName>
</protein>
<dbReference type="Gene3D" id="3.30.390.50">
    <property type="entry name" value="CO dehydrogenase flavoprotein, C-terminal domain"/>
    <property type="match status" value="1"/>
</dbReference>
<accession>A0A510E0E3</accession>
<dbReference type="KEGG" id="step:IC006_0495"/>
<keyword evidence="4" id="KW-1185">Reference proteome</keyword>